<gene>
    <name evidence="1" type="ORF">B4U80_12917</name>
</gene>
<keyword evidence="2" id="KW-1185">Reference proteome</keyword>
<dbReference type="Gene3D" id="3.40.50.300">
    <property type="entry name" value="P-loop containing nucleotide triphosphate hydrolases"/>
    <property type="match status" value="1"/>
</dbReference>
<dbReference type="Proteomes" id="UP000288716">
    <property type="component" value="Unassembled WGS sequence"/>
</dbReference>
<dbReference type="GO" id="GO:0005525">
    <property type="term" value="F:GTP binding"/>
    <property type="evidence" value="ECO:0007669"/>
    <property type="project" value="InterPro"/>
</dbReference>
<sequence>MNYWLHEMKNDELARECKLYICSTKFDLIESSEQSFALEAMKLKAKLMKTQFFVTSSKTGEGIESMFTQIVKDMIKTLEYDCISSNEIEGKSEFKIAMQAKLNMHGKVKTMGAVLRFFTCLTLTLNNLLTVSRSLPDSPTRSKQWKQWIPKTRSHTVAE</sequence>
<comment type="caution">
    <text evidence="1">The sequence shown here is derived from an EMBL/GenBank/DDBJ whole genome shotgun (WGS) entry which is preliminary data.</text>
</comment>
<dbReference type="InterPro" id="IPR001806">
    <property type="entry name" value="Small_GTPase"/>
</dbReference>
<dbReference type="VEuPathDB" id="VectorBase:LDEU005127"/>
<evidence type="ECO:0000313" key="2">
    <source>
        <dbReference type="Proteomes" id="UP000288716"/>
    </source>
</evidence>
<dbReference type="GO" id="GO:0003924">
    <property type="term" value="F:GTPase activity"/>
    <property type="evidence" value="ECO:0007669"/>
    <property type="project" value="InterPro"/>
</dbReference>
<evidence type="ECO:0000313" key="1">
    <source>
        <dbReference type="EMBL" id="RWS26913.1"/>
    </source>
</evidence>
<dbReference type="InterPro" id="IPR027417">
    <property type="entry name" value="P-loop_NTPase"/>
</dbReference>
<proteinExistence type="predicted"/>
<reference evidence="1 2" key="1">
    <citation type="journal article" date="2018" name="Gigascience">
        <title>Genomes of trombidid mites reveal novel predicted allergens and laterally-transferred genes associated with secondary metabolism.</title>
        <authorList>
            <person name="Dong X."/>
            <person name="Chaisiri K."/>
            <person name="Xia D."/>
            <person name="Armstrong S.D."/>
            <person name="Fang Y."/>
            <person name="Donnelly M.J."/>
            <person name="Kadowaki T."/>
            <person name="McGarry J.W."/>
            <person name="Darby A.C."/>
            <person name="Makepeace B.L."/>
        </authorList>
    </citation>
    <scope>NUCLEOTIDE SEQUENCE [LARGE SCALE GENOMIC DNA]</scope>
    <source>
        <strain evidence="1">UoL-UT</strain>
    </source>
</reference>
<dbReference type="EMBL" id="NCKV01002388">
    <property type="protein sequence ID" value="RWS26913.1"/>
    <property type="molecule type" value="Genomic_DNA"/>
</dbReference>
<accession>A0A443SHA8</accession>
<dbReference type="Pfam" id="PF00071">
    <property type="entry name" value="Ras"/>
    <property type="match status" value="1"/>
</dbReference>
<name>A0A443SHA8_9ACAR</name>
<dbReference type="AlphaFoldDB" id="A0A443SHA8"/>
<dbReference type="SUPFAM" id="SSF52540">
    <property type="entry name" value="P-loop containing nucleoside triphosphate hydrolases"/>
    <property type="match status" value="1"/>
</dbReference>
<organism evidence="1 2">
    <name type="scientific">Leptotrombidium deliense</name>
    <dbReference type="NCBI Taxonomy" id="299467"/>
    <lineage>
        <taxon>Eukaryota</taxon>
        <taxon>Metazoa</taxon>
        <taxon>Ecdysozoa</taxon>
        <taxon>Arthropoda</taxon>
        <taxon>Chelicerata</taxon>
        <taxon>Arachnida</taxon>
        <taxon>Acari</taxon>
        <taxon>Acariformes</taxon>
        <taxon>Trombidiformes</taxon>
        <taxon>Prostigmata</taxon>
        <taxon>Anystina</taxon>
        <taxon>Parasitengona</taxon>
        <taxon>Trombiculoidea</taxon>
        <taxon>Trombiculidae</taxon>
        <taxon>Leptotrombidium</taxon>
    </lineage>
</organism>
<protein>
    <submittedName>
        <fullName evidence="1">Uncharacterized protein</fullName>
    </submittedName>
</protein>
<dbReference type="STRING" id="299467.A0A443SHA8"/>